<dbReference type="EMBL" id="UYSL01010833">
    <property type="protein sequence ID" value="VDL68612.1"/>
    <property type="molecule type" value="Genomic_DNA"/>
</dbReference>
<keyword evidence="2" id="KW-1185">Reference proteome</keyword>
<sequence length="136" mass="15762">MWWEEEQRRPVPMTNKRLNNMYVMPDDESVYETTDEQGSCDDAALPKTPVGHQKSQLTGNEVGDCECEENDVVEELGEWSANYDARPICPLPTPLRKNLISPSVNLESLVDRRGRVRRSERVQLYLDEKRQLAQRL</sequence>
<evidence type="ECO:0000313" key="2">
    <source>
        <dbReference type="Proteomes" id="UP000271162"/>
    </source>
</evidence>
<reference evidence="1 2" key="2">
    <citation type="submission" date="2018-11" db="EMBL/GenBank/DDBJ databases">
        <authorList>
            <consortium name="Pathogen Informatics"/>
        </authorList>
    </citation>
    <scope>NUCLEOTIDE SEQUENCE [LARGE SCALE GENOMIC DNA]</scope>
</reference>
<dbReference type="Proteomes" id="UP000271162">
    <property type="component" value="Unassembled WGS sequence"/>
</dbReference>
<name>A0A0N4XR69_NIPBR</name>
<reference evidence="3" key="1">
    <citation type="submission" date="2017-02" db="UniProtKB">
        <authorList>
            <consortium name="WormBaseParasite"/>
        </authorList>
    </citation>
    <scope>IDENTIFICATION</scope>
</reference>
<dbReference type="AlphaFoldDB" id="A0A0N4XR69"/>
<evidence type="ECO:0000313" key="1">
    <source>
        <dbReference type="EMBL" id="VDL68612.1"/>
    </source>
</evidence>
<accession>A0A0N4XR69</accession>
<gene>
    <name evidence="1" type="ORF">NBR_LOCUS5023</name>
</gene>
<protein>
    <submittedName>
        <fullName evidence="1 3">Uncharacterized protein</fullName>
    </submittedName>
</protein>
<organism evidence="3">
    <name type="scientific">Nippostrongylus brasiliensis</name>
    <name type="common">Rat hookworm</name>
    <dbReference type="NCBI Taxonomy" id="27835"/>
    <lineage>
        <taxon>Eukaryota</taxon>
        <taxon>Metazoa</taxon>
        <taxon>Ecdysozoa</taxon>
        <taxon>Nematoda</taxon>
        <taxon>Chromadorea</taxon>
        <taxon>Rhabditida</taxon>
        <taxon>Rhabditina</taxon>
        <taxon>Rhabditomorpha</taxon>
        <taxon>Strongyloidea</taxon>
        <taxon>Heligmosomidae</taxon>
        <taxon>Nippostrongylus</taxon>
    </lineage>
</organism>
<dbReference type="WBParaSite" id="NBR_0000502101-mRNA-1">
    <property type="protein sequence ID" value="NBR_0000502101-mRNA-1"/>
    <property type="gene ID" value="NBR_0000502101"/>
</dbReference>
<evidence type="ECO:0000313" key="3">
    <source>
        <dbReference type="WBParaSite" id="NBR_0000502101-mRNA-1"/>
    </source>
</evidence>
<proteinExistence type="predicted"/>
<dbReference type="STRING" id="27835.A0A0N4XR69"/>